<dbReference type="EMBL" id="JBHTNZ010000042">
    <property type="protein sequence ID" value="MFD1463746.1"/>
    <property type="molecule type" value="Genomic_DNA"/>
</dbReference>
<reference evidence="2" key="1">
    <citation type="journal article" date="2019" name="Int. J. Syst. Evol. Microbiol.">
        <title>The Global Catalogue of Microorganisms (GCM) 10K type strain sequencing project: providing services to taxonomists for standard genome sequencing and annotation.</title>
        <authorList>
            <consortium name="The Broad Institute Genomics Platform"/>
            <consortium name="The Broad Institute Genome Sequencing Center for Infectious Disease"/>
            <person name="Wu L."/>
            <person name="Ma J."/>
        </authorList>
    </citation>
    <scope>NUCLEOTIDE SEQUENCE [LARGE SCALE GENOMIC DNA]</scope>
    <source>
        <strain evidence="2">CCM 9147</strain>
    </source>
</reference>
<dbReference type="Proteomes" id="UP001597340">
    <property type="component" value="Unassembled WGS sequence"/>
</dbReference>
<organism evidence="1 2">
    <name type="scientific">Paenibacillus farraposensis</name>
    <dbReference type="NCBI Taxonomy" id="2807095"/>
    <lineage>
        <taxon>Bacteria</taxon>
        <taxon>Bacillati</taxon>
        <taxon>Bacillota</taxon>
        <taxon>Bacilli</taxon>
        <taxon>Bacillales</taxon>
        <taxon>Paenibacillaceae</taxon>
        <taxon>Paenibacillus</taxon>
    </lineage>
</organism>
<protein>
    <recommendedName>
        <fullName evidence="3">Plasmid related protein</fullName>
    </recommendedName>
</protein>
<evidence type="ECO:0000313" key="1">
    <source>
        <dbReference type="EMBL" id="MFD1463746.1"/>
    </source>
</evidence>
<sequence>MPVLFDGKHFFPFWGSQPCGRQRPKNALLTTKIQDRKEEIHMPNMLRKFSLGRVVGTPGCLQAVSDDEILLALRWHISGNWGEISEEDKESNEQALKDGGRLLSAYRAASGVRFWIITEADRSVTTLLLPEEY</sequence>
<gene>
    <name evidence="1" type="ORF">ACFQ5D_20835</name>
</gene>
<evidence type="ECO:0008006" key="3">
    <source>
        <dbReference type="Google" id="ProtNLM"/>
    </source>
</evidence>
<name>A0ABW4DKC6_9BACL</name>
<accession>A0ABW4DKC6</accession>
<comment type="caution">
    <text evidence="1">The sequence shown here is derived from an EMBL/GenBank/DDBJ whole genome shotgun (WGS) entry which is preliminary data.</text>
</comment>
<keyword evidence="2" id="KW-1185">Reference proteome</keyword>
<proteinExistence type="predicted"/>
<evidence type="ECO:0000313" key="2">
    <source>
        <dbReference type="Proteomes" id="UP001597340"/>
    </source>
</evidence>
<dbReference type="RefSeq" id="WP_229525116.1">
    <property type="nucleotide sequence ID" value="NZ_JAFFQR010000087.1"/>
</dbReference>